<dbReference type="EMBL" id="JARGYT010000016">
    <property type="protein sequence ID" value="MDZ5762031.1"/>
    <property type="molecule type" value="Genomic_DNA"/>
</dbReference>
<dbReference type="Gene3D" id="1.10.150.170">
    <property type="entry name" value="Putative methyltransferase TM0872, insert domain"/>
    <property type="match status" value="1"/>
</dbReference>
<dbReference type="InterPro" id="IPR002903">
    <property type="entry name" value="RsmH"/>
</dbReference>
<keyword evidence="8" id="KW-1185">Reference proteome</keyword>
<dbReference type="SUPFAM" id="SSF81799">
    <property type="entry name" value="Putative methyltransferase TM0872, insert domain"/>
    <property type="match status" value="1"/>
</dbReference>
<dbReference type="InterPro" id="IPR023397">
    <property type="entry name" value="SAM-dep_MeTrfase_MraW_recog"/>
</dbReference>
<name>A0ABU5L7B8_9RICK</name>
<keyword evidence="3 6" id="KW-0489">Methyltransferase</keyword>
<dbReference type="GO" id="GO:0032259">
    <property type="term" value="P:methylation"/>
    <property type="evidence" value="ECO:0007669"/>
    <property type="project" value="UniProtKB-KW"/>
</dbReference>
<proteinExistence type="inferred from homology"/>
<organism evidence="7 8">
    <name type="scientific">Candidatus Cyrtobacter comes</name>
    <dbReference type="NCBI Taxonomy" id="675776"/>
    <lineage>
        <taxon>Bacteria</taxon>
        <taxon>Pseudomonadati</taxon>
        <taxon>Pseudomonadota</taxon>
        <taxon>Alphaproteobacteria</taxon>
        <taxon>Rickettsiales</taxon>
        <taxon>Candidatus Midichloriaceae</taxon>
        <taxon>Candidatus Cyrtobacter</taxon>
    </lineage>
</organism>
<feature type="binding site" evidence="6">
    <location>
        <position position="48"/>
    </location>
    <ligand>
        <name>S-adenosyl-L-methionine</name>
        <dbReference type="ChEBI" id="CHEBI:59789"/>
    </ligand>
</feature>
<keyword evidence="5 6" id="KW-0949">S-adenosyl-L-methionine</keyword>
<feature type="binding site" evidence="6">
    <location>
        <position position="92"/>
    </location>
    <ligand>
        <name>S-adenosyl-L-methionine</name>
        <dbReference type="ChEBI" id="CHEBI:59789"/>
    </ligand>
</feature>
<comment type="subcellular location">
    <subcellularLocation>
        <location evidence="6">Cytoplasm</location>
    </subcellularLocation>
</comment>
<dbReference type="SUPFAM" id="SSF53335">
    <property type="entry name" value="S-adenosyl-L-methionine-dependent methyltransferases"/>
    <property type="match status" value="1"/>
</dbReference>
<keyword evidence="4 6" id="KW-0808">Transferase</keyword>
<evidence type="ECO:0000256" key="4">
    <source>
        <dbReference type="ARBA" id="ARBA00022679"/>
    </source>
</evidence>
<evidence type="ECO:0000256" key="6">
    <source>
        <dbReference type="HAMAP-Rule" id="MF_01007"/>
    </source>
</evidence>
<dbReference type="Gene3D" id="3.40.50.150">
    <property type="entry name" value="Vaccinia Virus protein VP39"/>
    <property type="match status" value="1"/>
</dbReference>
<evidence type="ECO:0000313" key="8">
    <source>
        <dbReference type="Proteomes" id="UP001293791"/>
    </source>
</evidence>
<dbReference type="CDD" id="cd02440">
    <property type="entry name" value="AdoMet_MTases"/>
    <property type="match status" value="1"/>
</dbReference>
<dbReference type="Pfam" id="PF01795">
    <property type="entry name" value="Methyltransf_5"/>
    <property type="match status" value="1"/>
</dbReference>
<dbReference type="HAMAP" id="MF_01007">
    <property type="entry name" value="16SrRNA_methyltr_H"/>
    <property type="match status" value="1"/>
</dbReference>
<protein>
    <recommendedName>
        <fullName evidence="6">Ribosomal RNA small subunit methyltransferase H</fullName>
        <ecNumber evidence="6">2.1.1.199</ecNumber>
    </recommendedName>
    <alternativeName>
        <fullName evidence="6">16S rRNA m(4)C1402 methyltransferase</fullName>
    </alternativeName>
    <alternativeName>
        <fullName evidence="6">rRNA (cytosine-N(4)-)-methyltransferase RsmH</fullName>
    </alternativeName>
</protein>
<dbReference type="PANTHER" id="PTHR11265">
    <property type="entry name" value="S-ADENOSYL-METHYLTRANSFERASE MRAW"/>
    <property type="match status" value="1"/>
</dbReference>
<sequence>MHVPVLIDEVISNLCIKSGGSYLDCTFGAGGYSKRILRAADCYVTAIDADHNVGPYADNLKNCYGDNFNFRTLNFSKVDVFPEGSFDGIVFDLGVSSMQLDISDRGFSFMKDGPLDMRMDQYLPLDASKVVNLYEEKELADIIFYYGDERNSRKIAKAICFARKIKQIESTLELVEIISSVLPFRGKIHQATKIFQAIRMEVNAEMSSLKIALEKSIKLLKKGAVIILVTFHSIEDKIVKDFFKTLCLPRQKKNKYGRDEELHDFKIITHKPIIPSDREVTINPRARSAKMRILKRC</sequence>
<dbReference type="Proteomes" id="UP001293791">
    <property type="component" value="Unassembled WGS sequence"/>
</dbReference>
<dbReference type="NCBIfam" id="TIGR00006">
    <property type="entry name" value="16S rRNA (cytosine(1402)-N(4))-methyltransferase RsmH"/>
    <property type="match status" value="1"/>
</dbReference>
<reference evidence="7 8" key="1">
    <citation type="submission" date="2023-02" db="EMBL/GenBank/DDBJ databases">
        <title>Host association and intracellularity evolved multiple times independently in the Rickettsiales.</title>
        <authorList>
            <person name="Castelli M."/>
            <person name="Nardi T."/>
            <person name="Gammuto L."/>
            <person name="Bellinzona G."/>
            <person name="Sabaneyeva E."/>
            <person name="Potekhin A."/>
            <person name="Serra V."/>
            <person name="Petroni G."/>
            <person name="Sassera D."/>
        </authorList>
    </citation>
    <scope>NUCLEOTIDE SEQUENCE [LARGE SCALE GENOMIC DNA]</scope>
    <source>
        <strain evidence="7 8">BOD18</strain>
    </source>
</reference>
<gene>
    <name evidence="6" type="primary">rsmH</name>
    <name evidence="7" type="ORF">Cyrtocomes_00397</name>
</gene>
<comment type="similarity">
    <text evidence="1 6">Belongs to the methyltransferase superfamily. RsmH family.</text>
</comment>
<feature type="binding site" evidence="6">
    <location>
        <begin position="30"/>
        <end position="32"/>
    </location>
    <ligand>
        <name>S-adenosyl-L-methionine</name>
        <dbReference type="ChEBI" id="CHEBI:59789"/>
    </ligand>
</feature>
<keyword evidence="6" id="KW-0963">Cytoplasm</keyword>
<evidence type="ECO:0000313" key="7">
    <source>
        <dbReference type="EMBL" id="MDZ5762031.1"/>
    </source>
</evidence>
<keyword evidence="2 6" id="KW-0698">rRNA processing</keyword>
<dbReference type="GO" id="GO:0008168">
    <property type="term" value="F:methyltransferase activity"/>
    <property type="evidence" value="ECO:0007669"/>
    <property type="project" value="UniProtKB-KW"/>
</dbReference>
<evidence type="ECO:0000256" key="1">
    <source>
        <dbReference type="ARBA" id="ARBA00010396"/>
    </source>
</evidence>
<evidence type="ECO:0000256" key="5">
    <source>
        <dbReference type="ARBA" id="ARBA00022691"/>
    </source>
</evidence>
<evidence type="ECO:0000256" key="2">
    <source>
        <dbReference type="ARBA" id="ARBA00022552"/>
    </source>
</evidence>
<dbReference type="PANTHER" id="PTHR11265:SF0">
    <property type="entry name" value="12S RRNA N4-METHYLCYTIDINE METHYLTRANSFERASE"/>
    <property type="match status" value="1"/>
</dbReference>
<comment type="function">
    <text evidence="6">Specifically methylates the N4 position of cytidine in position 1402 (C1402) of 16S rRNA.</text>
</comment>
<feature type="binding site" evidence="6">
    <location>
        <position position="99"/>
    </location>
    <ligand>
        <name>S-adenosyl-L-methionine</name>
        <dbReference type="ChEBI" id="CHEBI:59789"/>
    </ligand>
</feature>
<dbReference type="InterPro" id="IPR029063">
    <property type="entry name" value="SAM-dependent_MTases_sf"/>
</dbReference>
<feature type="binding site" evidence="6">
    <location>
        <position position="75"/>
    </location>
    <ligand>
        <name>S-adenosyl-L-methionine</name>
        <dbReference type="ChEBI" id="CHEBI:59789"/>
    </ligand>
</feature>
<dbReference type="PIRSF" id="PIRSF004486">
    <property type="entry name" value="MraW"/>
    <property type="match status" value="1"/>
</dbReference>
<dbReference type="RefSeq" id="WP_322497520.1">
    <property type="nucleotide sequence ID" value="NZ_JARGYT010000016.1"/>
</dbReference>
<evidence type="ECO:0000256" key="3">
    <source>
        <dbReference type="ARBA" id="ARBA00022603"/>
    </source>
</evidence>
<accession>A0ABU5L7B8</accession>
<comment type="catalytic activity">
    <reaction evidence="6">
        <text>cytidine(1402) in 16S rRNA + S-adenosyl-L-methionine = N(4)-methylcytidine(1402) in 16S rRNA + S-adenosyl-L-homocysteine + H(+)</text>
        <dbReference type="Rhea" id="RHEA:42928"/>
        <dbReference type="Rhea" id="RHEA-COMP:10286"/>
        <dbReference type="Rhea" id="RHEA-COMP:10287"/>
        <dbReference type="ChEBI" id="CHEBI:15378"/>
        <dbReference type="ChEBI" id="CHEBI:57856"/>
        <dbReference type="ChEBI" id="CHEBI:59789"/>
        <dbReference type="ChEBI" id="CHEBI:74506"/>
        <dbReference type="ChEBI" id="CHEBI:82748"/>
        <dbReference type="EC" id="2.1.1.199"/>
    </reaction>
</comment>
<dbReference type="EC" id="2.1.1.199" evidence="6"/>
<comment type="caution">
    <text evidence="7">The sequence shown here is derived from an EMBL/GenBank/DDBJ whole genome shotgun (WGS) entry which is preliminary data.</text>
</comment>